<dbReference type="AlphaFoldDB" id="A0A835CXG9"/>
<keyword evidence="5" id="KW-1185">Reference proteome</keyword>
<dbReference type="GO" id="GO:0005634">
    <property type="term" value="C:nucleus"/>
    <property type="evidence" value="ECO:0007669"/>
    <property type="project" value="TreeGrafter"/>
</dbReference>
<keyword evidence="2" id="KW-0143">Chaperone</keyword>
<dbReference type="Pfam" id="PF09754">
    <property type="entry name" value="PAC2"/>
    <property type="match status" value="1"/>
</dbReference>
<dbReference type="Proteomes" id="UP000639338">
    <property type="component" value="Unassembled WGS sequence"/>
</dbReference>
<dbReference type="InterPro" id="IPR016562">
    <property type="entry name" value="Proteasome_assmbl_chp_2_euk"/>
</dbReference>
<accession>A0A835CXG9</accession>
<dbReference type="PANTHER" id="PTHR12970">
    <property type="entry name" value="PROTEASOME ASSEMBLY CHAPERONE 2"/>
    <property type="match status" value="1"/>
</dbReference>
<evidence type="ECO:0000256" key="2">
    <source>
        <dbReference type="ARBA" id="ARBA00023186"/>
    </source>
</evidence>
<gene>
    <name evidence="4" type="ORF">HCN44_005999</name>
</gene>
<dbReference type="GO" id="GO:0043248">
    <property type="term" value="P:proteasome assembly"/>
    <property type="evidence" value="ECO:0007669"/>
    <property type="project" value="TreeGrafter"/>
</dbReference>
<dbReference type="GO" id="GO:0005829">
    <property type="term" value="C:cytosol"/>
    <property type="evidence" value="ECO:0007669"/>
    <property type="project" value="TreeGrafter"/>
</dbReference>
<sequence>MSCLTNGEQQKLKLGFYVISDKKLPDTTSGINMIDPPVYQYLADGDKYLIGSPNIIEINGYKQLQVISRGLAGTIMEVRTLAKLSKLLESPLDNLLKRPQPLALGFRLIDPKDNAKEKIDLTGYTLVLPAVAVGNVGQLAIDILISSTQMKKIGYVLSSGFIPIIGADPYSTESNDVCTSGDIYYDPDSKIVSIQIRSPPVKRLNKFFNDVKQFVQMEKIEKVIILTSAWAHTRNDAQIHTMPMRYIVSPIIEKNHGKKFKELNWLPLETEKNPFTNTEELSIPGGGFAKKLYDFFITNEIPSAILLVFCSEGDNVPDATGLIKYLSGWINIVVKQTKYPSSWEFLFGNPAPSDIY</sequence>
<evidence type="ECO:0000256" key="1">
    <source>
        <dbReference type="ARBA" id="ARBA00019186"/>
    </source>
</evidence>
<protein>
    <recommendedName>
        <fullName evidence="1">Proteasome assembly chaperone 2</fullName>
    </recommendedName>
</protein>
<dbReference type="InterPro" id="IPR038389">
    <property type="entry name" value="PSMG2_sf"/>
</dbReference>
<name>A0A835CXG9_APHGI</name>
<evidence type="ECO:0000256" key="3">
    <source>
        <dbReference type="ARBA" id="ARBA00025745"/>
    </source>
</evidence>
<comment type="caution">
    <text evidence="4">The sequence shown here is derived from an EMBL/GenBank/DDBJ whole genome shotgun (WGS) entry which is preliminary data.</text>
</comment>
<dbReference type="InterPro" id="IPR019151">
    <property type="entry name" value="Proteasome_assmbl_chaperone_2"/>
</dbReference>
<comment type="similarity">
    <text evidence="3">Belongs to the PSMG2 family.</text>
</comment>
<dbReference type="SUPFAM" id="SSF159659">
    <property type="entry name" value="Cgl1923-like"/>
    <property type="match status" value="1"/>
</dbReference>
<dbReference type="EMBL" id="JACMRX010000001">
    <property type="protein sequence ID" value="KAF7997428.1"/>
    <property type="molecule type" value="Genomic_DNA"/>
</dbReference>
<proteinExistence type="inferred from homology"/>
<evidence type="ECO:0000313" key="5">
    <source>
        <dbReference type="Proteomes" id="UP000639338"/>
    </source>
</evidence>
<organism evidence="4 5">
    <name type="scientific">Aphidius gifuensis</name>
    <name type="common">Parasitoid wasp</name>
    <dbReference type="NCBI Taxonomy" id="684658"/>
    <lineage>
        <taxon>Eukaryota</taxon>
        <taxon>Metazoa</taxon>
        <taxon>Ecdysozoa</taxon>
        <taxon>Arthropoda</taxon>
        <taxon>Hexapoda</taxon>
        <taxon>Insecta</taxon>
        <taxon>Pterygota</taxon>
        <taxon>Neoptera</taxon>
        <taxon>Endopterygota</taxon>
        <taxon>Hymenoptera</taxon>
        <taxon>Apocrita</taxon>
        <taxon>Ichneumonoidea</taxon>
        <taxon>Braconidae</taxon>
        <taxon>Aphidiinae</taxon>
        <taxon>Aphidius</taxon>
    </lineage>
</organism>
<dbReference type="PANTHER" id="PTHR12970:SF1">
    <property type="entry name" value="PROTEASOME ASSEMBLY CHAPERONE 2"/>
    <property type="match status" value="1"/>
</dbReference>
<evidence type="ECO:0000313" key="4">
    <source>
        <dbReference type="EMBL" id="KAF7997428.1"/>
    </source>
</evidence>
<dbReference type="OrthoDB" id="10260712at2759"/>
<dbReference type="Gene3D" id="3.40.50.10900">
    <property type="entry name" value="PAC-like subunit"/>
    <property type="match status" value="1"/>
</dbReference>
<reference evidence="4 5" key="1">
    <citation type="submission" date="2020-08" db="EMBL/GenBank/DDBJ databases">
        <title>Aphidius gifuensis genome sequencing and assembly.</title>
        <authorList>
            <person name="Du Z."/>
        </authorList>
    </citation>
    <scope>NUCLEOTIDE SEQUENCE [LARGE SCALE GENOMIC DNA]</scope>
    <source>
        <strain evidence="4">YNYX2018</strain>
        <tissue evidence="4">Adults</tissue>
    </source>
</reference>